<evidence type="ECO:0000256" key="4">
    <source>
        <dbReference type="ARBA" id="ARBA00022729"/>
    </source>
</evidence>
<evidence type="ECO:0000256" key="5">
    <source>
        <dbReference type="ARBA" id="ARBA00023136"/>
    </source>
</evidence>
<dbReference type="AlphaFoldDB" id="A0A1G9Q6G0"/>
<dbReference type="PANTHER" id="PTHR34296:SF2">
    <property type="entry name" value="ABC TRANSPORTER GUANOSINE-BINDING PROTEIN NUPN"/>
    <property type="match status" value="1"/>
</dbReference>
<dbReference type="InterPro" id="IPR003760">
    <property type="entry name" value="PnrA-like"/>
</dbReference>
<keyword evidence="10" id="KW-1185">Reference proteome</keyword>
<dbReference type="Proteomes" id="UP000199202">
    <property type="component" value="Unassembled WGS sequence"/>
</dbReference>
<protein>
    <submittedName>
        <fullName evidence="9">Basic membrane protein A</fullName>
    </submittedName>
</protein>
<evidence type="ECO:0000256" key="1">
    <source>
        <dbReference type="ARBA" id="ARBA00004193"/>
    </source>
</evidence>
<proteinExistence type="inferred from homology"/>
<dbReference type="InterPro" id="IPR050957">
    <property type="entry name" value="BMP_lipoprotein"/>
</dbReference>
<reference evidence="9 10" key="1">
    <citation type="submission" date="2016-10" db="EMBL/GenBank/DDBJ databases">
        <authorList>
            <person name="de Groot N.N."/>
        </authorList>
    </citation>
    <scope>NUCLEOTIDE SEQUENCE [LARGE SCALE GENOMIC DNA]</scope>
    <source>
        <strain evidence="9 10">CGMCC 4.6533</strain>
    </source>
</reference>
<evidence type="ECO:0000256" key="3">
    <source>
        <dbReference type="ARBA" id="ARBA00022475"/>
    </source>
</evidence>
<dbReference type="STRING" id="633440.SAMN05421869_13568"/>
<evidence type="ECO:0000256" key="7">
    <source>
        <dbReference type="SAM" id="SignalP"/>
    </source>
</evidence>
<accession>A0A1G9Q6G0</accession>
<dbReference type="SUPFAM" id="SSF53822">
    <property type="entry name" value="Periplasmic binding protein-like I"/>
    <property type="match status" value="1"/>
</dbReference>
<dbReference type="RefSeq" id="WP_090946052.1">
    <property type="nucleotide sequence ID" value="NZ_FNDJ01000035.1"/>
</dbReference>
<dbReference type="OrthoDB" id="9784230at2"/>
<dbReference type="CDD" id="cd06354">
    <property type="entry name" value="PBP1_PrnA-like"/>
    <property type="match status" value="1"/>
</dbReference>
<feature type="signal peptide" evidence="7">
    <location>
        <begin position="1"/>
        <end position="23"/>
    </location>
</feature>
<evidence type="ECO:0000313" key="10">
    <source>
        <dbReference type="Proteomes" id="UP000199202"/>
    </source>
</evidence>
<evidence type="ECO:0000256" key="6">
    <source>
        <dbReference type="ARBA" id="ARBA00023288"/>
    </source>
</evidence>
<evidence type="ECO:0000256" key="2">
    <source>
        <dbReference type="ARBA" id="ARBA00008610"/>
    </source>
</evidence>
<gene>
    <name evidence="9" type="ORF">SAMN05421869_13568</name>
</gene>
<dbReference type="PANTHER" id="PTHR34296">
    <property type="entry name" value="TRANSCRIPTIONAL ACTIVATOR PROTEIN MED"/>
    <property type="match status" value="1"/>
</dbReference>
<keyword evidence="3" id="KW-1003">Cell membrane</keyword>
<evidence type="ECO:0000313" key="9">
    <source>
        <dbReference type="EMBL" id="SDM06634.1"/>
    </source>
</evidence>
<sequence>MNINKVRVSVLALLIAAMSTTLAGCGAPPESGGAGGAASSLCMVTDTNGIDDGSFNELTYAGLTRAGGTKPTVTISRTSDDYVPNVESLINGDCRVIVGVGFNLVDAIRSAAEANPGIRFAIVDDGSIDLPNVTTITFDITPAAFLAGYIAASYSTTGVVGTYGGTQIPPVTAFMDGFARGVDYFNRQNKASVAVVGWNVSKRTGTFVGGYAAGVEAKTVAQSLLDQRADVLMPVGGPIYQSAAEAIRDRGTSAALIGVDTDGYESDPKYRSLFLTSVLKHVDVAVAQAAGATGKEARAAGYVGTLSNNGVGVAPFHDLADRAGTALGPELDKIRAGLIDGSIKP</sequence>
<feature type="domain" description="ABC transporter substrate-binding protein PnrA-like" evidence="8">
    <location>
        <begin position="42"/>
        <end position="289"/>
    </location>
</feature>
<keyword evidence="4 7" id="KW-0732">Signal</keyword>
<evidence type="ECO:0000259" key="8">
    <source>
        <dbReference type="Pfam" id="PF02608"/>
    </source>
</evidence>
<feature type="chain" id="PRO_5038423200" evidence="7">
    <location>
        <begin position="24"/>
        <end position="345"/>
    </location>
</feature>
<dbReference type="GO" id="GO:0005886">
    <property type="term" value="C:plasma membrane"/>
    <property type="evidence" value="ECO:0007669"/>
    <property type="project" value="UniProtKB-SubCell"/>
</dbReference>
<keyword evidence="6" id="KW-0449">Lipoprotein</keyword>
<dbReference type="PROSITE" id="PS51257">
    <property type="entry name" value="PROKAR_LIPOPROTEIN"/>
    <property type="match status" value="1"/>
</dbReference>
<keyword evidence="5" id="KW-0472">Membrane</keyword>
<dbReference type="Pfam" id="PF02608">
    <property type="entry name" value="Bmp"/>
    <property type="match status" value="1"/>
</dbReference>
<dbReference type="EMBL" id="FNDJ01000035">
    <property type="protein sequence ID" value="SDM06634.1"/>
    <property type="molecule type" value="Genomic_DNA"/>
</dbReference>
<dbReference type="InterPro" id="IPR028082">
    <property type="entry name" value="Peripla_BP_I"/>
</dbReference>
<dbReference type="Gene3D" id="3.40.50.2300">
    <property type="match status" value="2"/>
</dbReference>
<name>A0A1G9Q6G0_9ACTN</name>
<comment type="similarity">
    <text evidence="2">Belongs to the BMP lipoprotein family.</text>
</comment>
<organism evidence="9 10">
    <name type="scientific">Nonomuraea jiangxiensis</name>
    <dbReference type="NCBI Taxonomy" id="633440"/>
    <lineage>
        <taxon>Bacteria</taxon>
        <taxon>Bacillati</taxon>
        <taxon>Actinomycetota</taxon>
        <taxon>Actinomycetes</taxon>
        <taxon>Streptosporangiales</taxon>
        <taxon>Streptosporangiaceae</taxon>
        <taxon>Nonomuraea</taxon>
    </lineage>
</organism>
<comment type="subcellular location">
    <subcellularLocation>
        <location evidence="1">Cell membrane</location>
        <topology evidence="1">Lipid-anchor</topology>
    </subcellularLocation>
</comment>